<accession>A0A3L6T4H1</accession>
<dbReference type="InterPro" id="IPR005107">
    <property type="entry name" value="CO_DH_flav_C"/>
</dbReference>
<gene>
    <name evidence="3" type="ORF">C2845_PM03G25320</name>
</gene>
<dbReference type="InterPro" id="IPR037165">
    <property type="entry name" value="AldOxase/xan_DH_Mopterin-bd_sf"/>
</dbReference>
<evidence type="ECO:0000313" key="3">
    <source>
        <dbReference type="EMBL" id="RLN33151.1"/>
    </source>
</evidence>
<dbReference type="FunFam" id="3.30.365.10:FF:000001">
    <property type="entry name" value="Xanthine dehydrogenase oxidase"/>
    <property type="match status" value="1"/>
</dbReference>
<dbReference type="Gene3D" id="3.10.20.30">
    <property type="match status" value="1"/>
</dbReference>
<dbReference type="SUPFAM" id="SSF54665">
    <property type="entry name" value="CO dehydrogenase molybdoprotein N-domain-like"/>
    <property type="match status" value="1"/>
</dbReference>
<dbReference type="SUPFAM" id="SSF54292">
    <property type="entry name" value="2Fe-2S ferredoxin-like"/>
    <property type="match status" value="1"/>
</dbReference>
<dbReference type="GO" id="GO:0051536">
    <property type="term" value="F:iron-sulfur cluster binding"/>
    <property type="evidence" value="ECO:0007669"/>
    <property type="project" value="InterPro"/>
</dbReference>
<dbReference type="Pfam" id="PF01799">
    <property type="entry name" value="Fer2_2"/>
    <property type="match status" value="1"/>
</dbReference>
<protein>
    <submittedName>
        <fullName evidence="3">Aldehyde oxidase-like protein</fullName>
    </submittedName>
</protein>
<evidence type="ECO:0000259" key="2">
    <source>
        <dbReference type="PROSITE" id="PS51387"/>
    </source>
</evidence>
<dbReference type="PROSITE" id="PS51387">
    <property type="entry name" value="FAD_PCMH"/>
    <property type="match status" value="1"/>
</dbReference>
<dbReference type="PANTHER" id="PTHR11908:SF89">
    <property type="entry name" value="ALDEHYDE OXIDASE-LIKE PROTEIN-RELATED"/>
    <property type="match status" value="1"/>
</dbReference>
<dbReference type="Gene3D" id="3.30.365.10">
    <property type="entry name" value="Aldehyde oxidase/xanthine dehydrogenase, molybdopterin binding domain"/>
    <property type="match status" value="4"/>
</dbReference>
<dbReference type="InterPro" id="IPR046867">
    <property type="entry name" value="AldOxase/xan_DH_MoCoBD2"/>
</dbReference>
<dbReference type="Pfam" id="PF01315">
    <property type="entry name" value="Ald_Xan_dh_C"/>
    <property type="match status" value="1"/>
</dbReference>
<reference evidence="4" key="1">
    <citation type="journal article" date="2019" name="Nat. Commun.">
        <title>The genome of broomcorn millet.</title>
        <authorList>
            <person name="Zou C."/>
            <person name="Miki D."/>
            <person name="Li D."/>
            <person name="Tang Q."/>
            <person name="Xiao L."/>
            <person name="Rajput S."/>
            <person name="Deng P."/>
            <person name="Jia W."/>
            <person name="Huang R."/>
            <person name="Zhang M."/>
            <person name="Sun Y."/>
            <person name="Hu J."/>
            <person name="Fu X."/>
            <person name="Schnable P.S."/>
            <person name="Li F."/>
            <person name="Zhang H."/>
            <person name="Feng B."/>
            <person name="Zhu X."/>
            <person name="Liu R."/>
            <person name="Schnable J.C."/>
            <person name="Zhu J.-K."/>
            <person name="Zhang H."/>
        </authorList>
    </citation>
    <scope>NUCLEOTIDE SEQUENCE [LARGE SCALE GENOMIC DNA]</scope>
</reference>
<dbReference type="InterPro" id="IPR036318">
    <property type="entry name" value="FAD-bd_PCMH-like_sf"/>
</dbReference>
<dbReference type="InterPro" id="IPR016169">
    <property type="entry name" value="FAD-bd_PCMH_sub2"/>
</dbReference>
<dbReference type="STRING" id="4540.A0A3L6T4H1"/>
<dbReference type="InterPro" id="IPR016208">
    <property type="entry name" value="Ald_Oxase/xanthine_DH-like"/>
</dbReference>
<dbReference type="Pfam" id="PF20256">
    <property type="entry name" value="MoCoBD_2"/>
    <property type="match status" value="1"/>
</dbReference>
<dbReference type="GO" id="GO:0071949">
    <property type="term" value="F:FAD binding"/>
    <property type="evidence" value="ECO:0007669"/>
    <property type="project" value="InterPro"/>
</dbReference>
<dbReference type="InterPro" id="IPR036010">
    <property type="entry name" value="2Fe-2S_ferredoxin-like_sf"/>
</dbReference>
<dbReference type="EMBL" id="PQIB02000002">
    <property type="protein sequence ID" value="RLN33151.1"/>
    <property type="molecule type" value="Genomic_DNA"/>
</dbReference>
<dbReference type="SMART" id="SM01092">
    <property type="entry name" value="CO_deh_flav_C"/>
    <property type="match status" value="1"/>
</dbReference>
<dbReference type="Gene3D" id="1.10.150.120">
    <property type="entry name" value="[2Fe-2S]-binding domain"/>
    <property type="match status" value="1"/>
</dbReference>
<dbReference type="InterPro" id="IPR036856">
    <property type="entry name" value="Ald_Oxase/Xan_DH_a/b_sf"/>
</dbReference>
<dbReference type="SMART" id="SM01008">
    <property type="entry name" value="Ald_Xan_dh_C"/>
    <property type="match status" value="1"/>
</dbReference>
<dbReference type="Pfam" id="PF03450">
    <property type="entry name" value="CO_deh_flav_C"/>
    <property type="match status" value="1"/>
</dbReference>
<keyword evidence="4" id="KW-1185">Reference proteome</keyword>
<dbReference type="SUPFAM" id="SSF56176">
    <property type="entry name" value="FAD-binding/transporter-associated domain-like"/>
    <property type="match status" value="1"/>
</dbReference>
<feature type="domain" description="FAD-binding PCMH-type" evidence="2">
    <location>
        <begin position="336"/>
        <end position="523"/>
    </location>
</feature>
<dbReference type="Pfam" id="PF00941">
    <property type="entry name" value="FAD_binding_5"/>
    <property type="match status" value="1"/>
</dbReference>
<evidence type="ECO:0000256" key="1">
    <source>
        <dbReference type="ARBA" id="ARBA00006849"/>
    </source>
</evidence>
<organism evidence="3 4">
    <name type="scientific">Panicum miliaceum</name>
    <name type="common">Proso millet</name>
    <name type="synonym">Broomcorn millet</name>
    <dbReference type="NCBI Taxonomy" id="4540"/>
    <lineage>
        <taxon>Eukaryota</taxon>
        <taxon>Viridiplantae</taxon>
        <taxon>Streptophyta</taxon>
        <taxon>Embryophyta</taxon>
        <taxon>Tracheophyta</taxon>
        <taxon>Spermatophyta</taxon>
        <taxon>Magnoliopsida</taxon>
        <taxon>Liliopsida</taxon>
        <taxon>Poales</taxon>
        <taxon>Poaceae</taxon>
        <taxon>PACMAD clade</taxon>
        <taxon>Panicoideae</taxon>
        <taxon>Panicodae</taxon>
        <taxon>Paniceae</taxon>
        <taxon>Panicinae</taxon>
        <taxon>Panicum</taxon>
        <taxon>Panicum sect. Panicum</taxon>
    </lineage>
</organism>
<dbReference type="InterPro" id="IPR012675">
    <property type="entry name" value="Beta-grasp_dom_sf"/>
</dbReference>
<sequence length="1767" mass="194803">MAAASDASRVERLVLALNGRRYEATADELDPSTTLLEFIRTRTPFRGPKLGCGEATQRNVPVGTGRSHAAAARTGLLRCRPLLAAPSVPASGTSSPTKFFNPRGGCGACVVLVAKYNPKTDEVTEFSASSCLTLIYSLNFCSVITTEGLGNTRDGFHAIQKRMSGFHASQCGFCTPGMCMSIFSSLVDADNSKRPQPPNGFSKLKVSEAEKAFSGNLCRCTGYRPIVDACKSFASDVDLEDLGLNIFWKKGDKKPDVGKLPSYTFGGGICTFPDFLRSEIKTLQQHLDDVNITTSKGSQYHPKLQNYTLCGGIFTFLDFLKSNLKYQRYHLNDANNIVSKDGWYHPRSIKQYYELINSTLFSECSVKVVVGNTSAGVYKDYDLYNKYIDIGEIPELSSIVRKAEGIEIGAAITISKTIEILEKASKPMSSPNGSVVFRKLADHMSKVASPFVRNTASLGGNIILAQKNPFPSDIATILLGAGSTVCIQVVGEQRHITLEEFLEQPPLDRTSLLLSIFIPHWILYSQTETSLVFQTYRAASRPLGNAISYVNSAFLGHVSFDESSSHHVLSNLHLAFGAYGTEHAIRARKVEKFLTDKLLTASTIHGAIQLLKETIVPMKGTSHPEYRISVAVGFLFSFLSVHVKVIADPGKTFSTSSDDSVDIIDVYDSPLSSRQETVSGDEYKPIGEPMKKYGVELQASGEAVYVDDIPAPKNCLHGEFIYSTRPLAFVKNITFKSSLSSQKIITVVSAKDIPNEGQNIGSMSMFGDEPLFGDPITEFAGQALGVVIAETQRYADMAAKQAVVEYDIVDLKPPILTVEQAVQNNSYFNVPAVFYPKQIGDFSMGMAEADHKILSTEVKLASQYYFYMETQTALAFPDEDNTIVVYSSSQYPELAQTVIAKCLGIPLGNVRVITRRVGGGFGGKAYRSFPVATAAALCAYKLRCPVKMYLNRNTDMIMVGSRHPMKAHYSVGFKSDGKITALHLDLLIDAGISEDLSPIIPNAVISALKKYNWGALSFDIKLCKTNNTSKSSMRAPGDTQGSLIAEAIIEHVASVLSLDANRVREMNFHTYDSLLLFYPASAGEESTYTLHSIFNRLALTSSYGHRADTVKQFNICNKWRKRGISCVPLIFNVSPRSAPGRVSVLKDGSIVVQVGGIEIGQGLWTKVQQMTAFALGQLWPEGCEGLLERVRVLQADTLNLIQSGVTGGSSSSESSCAATLQACKLLISRLNPIMNKLRLKSSTVSWDNLISQASQENVNLSASVYWVPEQGSNSYLNYGAGISEVEIDLITGAITILRSDLVYDCGMSLNPAVDLGQIEGSFIQGVGFFIYEEHQTNSDGLVVSNSTWDYKIPSVDTIPNQFNVEVLNTGYHKNRVLSSKASGEPAVVLASSVHCALREAIRAARKDFSYSTESGTSPQIFQLNVPAPMTCRGERPADAAATEQALPHLEMGLRKRFSQIRNSLSKQDVDFPENHLISFDENLRCKLLQRVRNIVEEAEGWQIRNQAMLEQLKVIRESMYRGYFMLDTFKCRAYQDNSSKADHRKCMFDRHAEVEHIINFLMPTKGSPPGTANLDVLPIVGPAKAVTEDNIDEMLTSVRDGGTIIKHQNHAPDRERFLVIIEIDGDMEEGTWSRLYSASKRCPEDGTKIIISSQSDRIARFGTTRAVKVEYLRQEEYWYFFKSLAFGSTDPEEEPRLTAMAMQMALCLNGSFVASYLVHTLCLRRDTSLYFGTADPKSCILVHIWTPYKVQAEWFEFKDYEDFEAGE</sequence>
<dbReference type="Gene3D" id="3.90.1170.50">
    <property type="entry name" value="Aldehyde oxidase/xanthine dehydrogenase, a/b hammerhead"/>
    <property type="match status" value="1"/>
</dbReference>
<dbReference type="GO" id="GO:0016491">
    <property type="term" value="F:oxidoreductase activity"/>
    <property type="evidence" value="ECO:0007669"/>
    <property type="project" value="InterPro"/>
</dbReference>
<dbReference type="InterPro" id="IPR016166">
    <property type="entry name" value="FAD-bd_PCMH"/>
</dbReference>
<dbReference type="Proteomes" id="UP000275267">
    <property type="component" value="Unassembled WGS sequence"/>
</dbReference>
<dbReference type="SUPFAM" id="SSF47741">
    <property type="entry name" value="CO dehydrogenase ISP C-domain like"/>
    <property type="match status" value="1"/>
</dbReference>
<proteinExistence type="inferred from homology"/>
<dbReference type="InterPro" id="IPR036884">
    <property type="entry name" value="2Fe-2S-bd_dom_sf"/>
</dbReference>
<dbReference type="Gene3D" id="3.30.390.50">
    <property type="entry name" value="CO dehydrogenase flavoprotein, C-terminal domain"/>
    <property type="match status" value="1"/>
</dbReference>
<dbReference type="InterPro" id="IPR002346">
    <property type="entry name" value="Mopterin_DH_FAD-bd"/>
</dbReference>
<dbReference type="FunFam" id="1.10.150.120:FF:000006">
    <property type="entry name" value="Aldehyde oxidase"/>
    <property type="match status" value="1"/>
</dbReference>
<dbReference type="SUPFAM" id="SSF56003">
    <property type="entry name" value="Molybdenum cofactor-binding domain"/>
    <property type="match status" value="1"/>
</dbReference>
<dbReference type="InterPro" id="IPR000674">
    <property type="entry name" value="Ald_Oxase/Xan_DH_a/b"/>
</dbReference>
<comment type="caution">
    <text evidence="3">The sequence shown here is derived from an EMBL/GenBank/DDBJ whole genome shotgun (WGS) entry which is preliminary data.</text>
</comment>
<dbReference type="InterPro" id="IPR008274">
    <property type="entry name" value="AldOxase/xan_DH_MoCoBD1"/>
</dbReference>
<dbReference type="PANTHER" id="PTHR11908">
    <property type="entry name" value="XANTHINE DEHYDROGENASE"/>
    <property type="match status" value="1"/>
</dbReference>
<name>A0A3L6T4H1_PANMI</name>
<dbReference type="OrthoDB" id="8300278at2759"/>
<dbReference type="GO" id="GO:0005506">
    <property type="term" value="F:iron ion binding"/>
    <property type="evidence" value="ECO:0007669"/>
    <property type="project" value="InterPro"/>
</dbReference>
<dbReference type="SUPFAM" id="SSF55447">
    <property type="entry name" value="CO dehydrogenase flavoprotein C-terminal domain-like"/>
    <property type="match status" value="1"/>
</dbReference>
<dbReference type="InterPro" id="IPR002888">
    <property type="entry name" value="2Fe-2S-bd"/>
</dbReference>
<dbReference type="Gene3D" id="3.30.465.10">
    <property type="match status" value="1"/>
</dbReference>
<dbReference type="InterPro" id="IPR036683">
    <property type="entry name" value="CO_DH_flav_C_dom_sf"/>
</dbReference>
<dbReference type="Pfam" id="PF02738">
    <property type="entry name" value="MoCoBD_1"/>
    <property type="match status" value="1"/>
</dbReference>
<evidence type="ECO:0000313" key="4">
    <source>
        <dbReference type="Proteomes" id="UP000275267"/>
    </source>
</evidence>
<comment type="similarity">
    <text evidence="1">Belongs to the xanthine dehydrogenase family.</text>
</comment>